<dbReference type="EMBL" id="GABC01007644">
    <property type="protein sequence ID" value="JAA03694.1"/>
    <property type="molecule type" value="mRNA"/>
</dbReference>
<dbReference type="EMBL" id="GABC01007641">
    <property type="protein sequence ID" value="JAA03697.1"/>
    <property type="molecule type" value="mRNA"/>
</dbReference>
<accession>K7D9Y0</accession>
<evidence type="ECO:0000313" key="2">
    <source>
        <dbReference type="EMBL" id="JAA29852.1"/>
    </source>
</evidence>
<dbReference type="EMBL" id="GABC01007645">
    <property type="protein sequence ID" value="JAA03693.1"/>
    <property type="molecule type" value="mRNA"/>
</dbReference>
<sequence>MPIFMKTEPLHCCYAEMNLYKVLLTIANYRWHMP</sequence>
<dbReference type="EMBL" id="GABC01007643">
    <property type="protein sequence ID" value="JAA03695.1"/>
    <property type="molecule type" value="mRNA"/>
</dbReference>
<protein>
    <submittedName>
        <fullName evidence="2">DnaJ (Hsp40) homolog, subfamily C, member 24</fullName>
    </submittedName>
</protein>
<gene>
    <name evidence="2" type="primary">DNAJC24</name>
</gene>
<dbReference type="EMBL" id="GABD01003248">
    <property type="protein sequence ID" value="JAA29852.1"/>
    <property type="molecule type" value="mRNA"/>
</dbReference>
<organism evidence="2">
    <name type="scientific">Pan troglodytes</name>
    <name type="common">Chimpanzee</name>
    <dbReference type="NCBI Taxonomy" id="9598"/>
    <lineage>
        <taxon>Eukaryota</taxon>
        <taxon>Metazoa</taxon>
        <taxon>Chordata</taxon>
        <taxon>Craniata</taxon>
        <taxon>Vertebrata</taxon>
        <taxon>Euteleostomi</taxon>
        <taxon>Mammalia</taxon>
        <taxon>Eutheria</taxon>
        <taxon>Euarchontoglires</taxon>
        <taxon>Primates</taxon>
        <taxon>Haplorrhini</taxon>
        <taxon>Catarrhini</taxon>
        <taxon>Hominidae</taxon>
        <taxon>Pan</taxon>
    </lineage>
</organism>
<dbReference type="EMBL" id="GABC01007646">
    <property type="protein sequence ID" value="JAA03692.1"/>
    <property type="molecule type" value="mRNA"/>
</dbReference>
<name>K7D9Y0_PANTR</name>
<dbReference type="AlphaFoldDB" id="K7D9Y0"/>
<proteinExistence type="evidence at transcript level"/>
<dbReference type="EMBL" id="GABC01007642">
    <property type="protein sequence ID" value="JAA03696.1"/>
    <property type="molecule type" value="mRNA"/>
</dbReference>
<reference evidence="2" key="1">
    <citation type="submission" date="2012-10" db="EMBL/GenBank/DDBJ databases">
        <title>De novo assembly of the reference chimpanzee transcriptome from NextGen mRNA sequences.</title>
        <authorList>
            <person name="Maudhoo M.D."/>
            <person name="Meehan D.T."/>
            <person name="Norgren R.B.Jr."/>
        </authorList>
    </citation>
    <scope>NUCLEOTIDE SEQUENCE</scope>
    <source>
        <tissue evidence="1">Adipose stromal</tissue>
        <tissue evidence="2">Skin</tissue>
    </source>
</reference>
<evidence type="ECO:0000313" key="1">
    <source>
        <dbReference type="EMBL" id="JAA03692.1"/>
    </source>
</evidence>